<proteinExistence type="predicted"/>
<reference evidence="3" key="1">
    <citation type="submission" date="2019-03" db="EMBL/GenBank/DDBJ databases">
        <title>Aquabacterium pictum sp.nov., the first bacteriochlorophyll a-containing freshwater bacterium in the genus Aquabacterium of the class Betaproteobacteria.</title>
        <authorList>
            <person name="Hirose S."/>
            <person name="Tank M."/>
            <person name="Hara E."/>
            <person name="Tamaki H."/>
            <person name="Takaichi S."/>
            <person name="Haruta S."/>
            <person name="Hanada S."/>
        </authorList>
    </citation>
    <scope>NUCLEOTIDE SEQUENCE [LARGE SCALE GENOMIC DNA]</scope>
    <source>
        <strain evidence="3">W35</strain>
    </source>
</reference>
<dbReference type="EMBL" id="BJCL01000006">
    <property type="protein sequence ID" value="GCL63695.1"/>
    <property type="molecule type" value="Genomic_DNA"/>
</dbReference>
<name>A0A480AV80_9BURK</name>
<evidence type="ECO:0000313" key="2">
    <source>
        <dbReference type="EMBL" id="GCL63695.1"/>
    </source>
</evidence>
<protein>
    <submittedName>
        <fullName evidence="2">Uncharacterized protein</fullName>
    </submittedName>
</protein>
<dbReference type="OrthoDB" id="8757581at2"/>
<comment type="caution">
    <text evidence="2">The sequence shown here is derived from an EMBL/GenBank/DDBJ whole genome shotgun (WGS) entry which is preliminary data.</text>
</comment>
<evidence type="ECO:0000256" key="1">
    <source>
        <dbReference type="SAM" id="SignalP"/>
    </source>
</evidence>
<feature type="chain" id="PRO_5019818360" evidence="1">
    <location>
        <begin position="25"/>
        <end position="144"/>
    </location>
</feature>
<feature type="signal peptide" evidence="1">
    <location>
        <begin position="1"/>
        <end position="24"/>
    </location>
</feature>
<keyword evidence="1" id="KW-0732">Signal</keyword>
<dbReference type="RefSeq" id="WP_137733421.1">
    <property type="nucleotide sequence ID" value="NZ_BJCL01000006.1"/>
</dbReference>
<accession>A0A480AV80</accession>
<gene>
    <name evidence="2" type="ORF">AQPW35_27760</name>
</gene>
<dbReference type="AlphaFoldDB" id="A0A480AV80"/>
<evidence type="ECO:0000313" key="3">
    <source>
        <dbReference type="Proteomes" id="UP000301751"/>
    </source>
</evidence>
<dbReference type="Proteomes" id="UP000301751">
    <property type="component" value="Unassembled WGS sequence"/>
</dbReference>
<organism evidence="2 3">
    <name type="scientific">Pseudaquabacterium pictum</name>
    <dbReference type="NCBI Taxonomy" id="2315236"/>
    <lineage>
        <taxon>Bacteria</taxon>
        <taxon>Pseudomonadati</taxon>
        <taxon>Pseudomonadota</taxon>
        <taxon>Betaproteobacteria</taxon>
        <taxon>Burkholderiales</taxon>
        <taxon>Sphaerotilaceae</taxon>
        <taxon>Pseudaquabacterium</taxon>
    </lineage>
</organism>
<keyword evidence="3" id="KW-1185">Reference proteome</keyword>
<sequence>MRVFVRTLLVWLMVLALPVQGAAAASMAFCGPDHHGDGSAGLVVTSAVSGHSHHSGADVAHGFEVVASAEAAVADDPSAMLKAGQAAKQKCSVCAACCSLGAILGTVPVVPMTDSAPTVFTIVVPTVDTFAADGPDRPPRSVLV</sequence>